<dbReference type="SMART" id="SM00200">
    <property type="entry name" value="SEA"/>
    <property type="match status" value="1"/>
</dbReference>
<dbReference type="PANTHER" id="PTHR15381:SF1">
    <property type="entry name" value="CHONDROITIN SULFATE PROTEOGLYCAN 5"/>
    <property type="match status" value="1"/>
</dbReference>
<keyword evidence="1" id="KW-1133">Transmembrane helix</keyword>
<dbReference type="InParanoid" id="C3YZ32"/>
<feature type="domain" description="SEA" evidence="2">
    <location>
        <begin position="114"/>
        <end position="224"/>
    </location>
</feature>
<keyword evidence="1" id="KW-0472">Membrane</keyword>
<dbReference type="Pfam" id="PF01390">
    <property type="entry name" value="SEA"/>
    <property type="match status" value="1"/>
</dbReference>
<gene>
    <name evidence="3" type="ORF">BRAFLDRAFT_66907</name>
</gene>
<sequence>MQNRDLTWLGTPVPNHLVPVITSRISSGQEHLHGWLTLRTQVLTTSVPPTIASSTSKTSTTFNTTAAVTTTTVMNRTENFTTPAATNGTTQATTTATTVVTTALPTTPARPEGPRKVVPAGLTMQLDFNSNYDDRNSVEFTTLATQVVESLTVVYVGIPGFIEIIIIKFVPGSVVARYAAVFASDQAESDSAIQQQVQTNLQVAISNGTFNGTLNVTDSQAVQPIALTTDELELVSTDSSFCTLTCGEGGVCQLGEKFPGVVIAECVCVENYCFAGTCTVIVDQGPKCSCPADTLSWYRGDRCEVTFTQAQIIGFAAGCTAAVLVLIILLVVCMAKRARNMLRAQKARRYRYDMGGFVMGNRYSAHPLADTGFFHRTGKYSIPHTDSTASSRLYTWNPTVKNLPGGEIKIPRVHAPGKVFPKQERIYAQTIEMRF</sequence>
<dbReference type="PROSITE" id="PS50024">
    <property type="entry name" value="SEA"/>
    <property type="match status" value="1"/>
</dbReference>
<accession>C3YZ32</accession>
<name>C3YZ32_BRAFL</name>
<evidence type="ECO:0000256" key="1">
    <source>
        <dbReference type="SAM" id="Phobius"/>
    </source>
</evidence>
<dbReference type="InterPro" id="IPR036364">
    <property type="entry name" value="SEA_dom_sf"/>
</dbReference>
<proteinExistence type="predicted"/>
<dbReference type="PANTHER" id="PTHR15381">
    <property type="entry name" value="CHONDROITIN SULFATE PROTEOGLYCAN 5 -RELATED"/>
    <property type="match status" value="1"/>
</dbReference>
<reference evidence="3" key="1">
    <citation type="journal article" date="2008" name="Nature">
        <title>The amphioxus genome and the evolution of the chordate karyotype.</title>
        <authorList>
            <consortium name="US DOE Joint Genome Institute (JGI-PGF)"/>
            <person name="Putnam N.H."/>
            <person name="Butts T."/>
            <person name="Ferrier D.E.K."/>
            <person name="Furlong R.F."/>
            <person name="Hellsten U."/>
            <person name="Kawashima T."/>
            <person name="Robinson-Rechavi M."/>
            <person name="Shoguchi E."/>
            <person name="Terry A."/>
            <person name="Yu J.-K."/>
            <person name="Benito-Gutierrez E.L."/>
            <person name="Dubchak I."/>
            <person name="Garcia-Fernandez J."/>
            <person name="Gibson-Brown J.J."/>
            <person name="Grigoriev I.V."/>
            <person name="Horton A.C."/>
            <person name="de Jong P.J."/>
            <person name="Jurka J."/>
            <person name="Kapitonov V.V."/>
            <person name="Kohara Y."/>
            <person name="Kuroki Y."/>
            <person name="Lindquist E."/>
            <person name="Lucas S."/>
            <person name="Osoegawa K."/>
            <person name="Pennacchio L.A."/>
            <person name="Salamov A.A."/>
            <person name="Satou Y."/>
            <person name="Sauka-Spengler T."/>
            <person name="Schmutz J."/>
            <person name="Shin-I T."/>
            <person name="Toyoda A."/>
            <person name="Bronner-Fraser M."/>
            <person name="Fujiyama A."/>
            <person name="Holland L.Z."/>
            <person name="Holland P.W.H."/>
            <person name="Satoh N."/>
            <person name="Rokhsar D.S."/>
        </authorList>
    </citation>
    <scope>NUCLEOTIDE SEQUENCE [LARGE SCALE GENOMIC DNA]</scope>
    <source>
        <strain evidence="3">S238N-H82</strain>
        <tissue evidence="3">Testes</tissue>
    </source>
</reference>
<keyword evidence="1" id="KW-0812">Transmembrane</keyword>
<evidence type="ECO:0000259" key="2">
    <source>
        <dbReference type="PROSITE" id="PS50024"/>
    </source>
</evidence>
<evidence type="ECO:0000313" key="3">
    <source>
        <dbReference type="EMBL" id="EEN54540.1"/>
    </source>
</evidence>
<organism>
    <name type="scientific">Branchiostoma floridae</name>
    <name type="common">Florida lancelet</name>
    <name type="synonym">Amphioxus</name>
    <dbReference type="NCBI Taxonomy" id="7739"/>
    <lineage>
        <taxon>Eukaryota</taxon>
        <taxon>Metazoa</taxon>
        <taxon>Chordata</taxon>
        <taxon>Cephalochordata</taxon>
        <taxon>Leptocardii</taxon>
        <taxon>Amphioxiformes</taxon>
        <taxon>Branchiostomatidae</taxon>
        <taxon>Branchiostoma</taxon>
    </lineage>
</organism>
<dbReference type="InterPro" id="IPR000082">
    <property type="entry name" value="SEA_dom"/>
</dbReference>
<feature type="transmembrane region" description="Helical" evidence="1">
    <location>
        <begin position="312"/>
        <end position="335"/>
    </location>
</feature>
<dbReference type="EMBL" id="GG666565">
    <property type="protein sequence ID" value="EEN54540.1"/>
    <property type="molecule type" value="Genomic_DNA"/>
</dbReference>
<dbReference type="AlphaFoldDB" id="C3YZ32"/>
<dbReference type="SUPFAM" id="SSF82671">
    <property type="entry name" value="SEA domain"/>
    <property type="match status" value="1"/>
</dbReference>
<protein>
    <recommendedName>
        <fullName evidence="2">SEA domain-containing protein</fullName>
    </recommendedName>
</protein>